<feature type="compositionally biased region" description="Low complexity" evidence="1">
    <location>
        <begin position="227"/>
        <end position="244"/>
    </location>
</feature>
<dbReference type="OrthoDB" id="3222453at2759"/>
<dbReference type="Proteomes" id="UP000736335">
    <property type="component" value="Unassembled WGS sequence"/>
</dbReference>
<reference evidence="2" key="2">
    <citation type="submission" date="2020-11" db="EMBL/GenBank/DDBJ databases">
        <authorList>
            <consortium name="DOE Joint Genome Institute"/>
            <person name="Kuo A."/>
            <person name="Miyauchi S."/>
            <person name="Kiss E."/>
            <person name="Drula E."/>
            <person name="Kohler A."/>
            <person name="Sanchez-Garcia M."/>
            <person name="Andreopoulos B."/>
            <person name="Barry K.W."/>
            <person name="Bonito G."/>
            <person name="Buee M."/>
            <person name="Carver A."/>
            <person name="Chen C."/>
            <person name="Cichocki N."/>
            <person name="Clum A."/>
            <person name="Culley D."/>
            <person name="Crous P.W."/>
            <person name="Fauchery L."/>
            <person name="Girlanda M."/>
            <person name="Hayes R."/>
            <person name="Keri Z."/>
            <person name="Labutti K."/>
            <person name="Lipzen A."/>
            <person name="Lombard V."/>
            <person name="Magnuson J."/>
            <person name="Maillard F."/>
            <person name="Morin E."/>
            <person name="Murat C."/>
            <person name="Nolan M."/>
            <person name="Ohm R."/>
            <person name="Pangilinan J."/>
            <person name="Pereira M."/>
            <person name="Perotto S."/>
            <person name="Peter M."/>
            <person name="Riley R."/>
            <person name="Sitrit Y."/>
            <person name="Stielow B."/>
            <person name="Szollosi G."/>
            <person name="Zifcakova L."/>
            <person name="Stursova M."/>
            <person name="Spatafora J.W."/>
            <person name="Tedersoo L."/>
            <person name="Vaario L.-M."/>
            <person name="Yamada A."/>
            <person name="Yan M."/>
            <person name="Wang P."/>
            <person name="Xu J."/>
            <person name="Bruns T."/>
            <person name="Baldrian P."/>
            <person name="Vilgalys R."/>
            <person name="Henrissat B."/>
            <person name="Grigoriev I.V."/>
            <person name="Hibbett D."/>
            <person name="Nagy L.G."/>
            <person name="Martin F.M."/>
        </authorList>
    </citation>
    <scope>NUCLEOTIDE SEQUENCE</scope>
    <source>
        <strain evidence="2">UH-Tt-Lm1</strain>
    </source>
</reference>
<dbReference type="EMBL" id="WIUZ02000003">
    <property type="protein sequence ID" value="KAF9789171.1"/>
    <property type="molecule type" value="Genomic_DNA"/>
</dbReference>
<accession>A0A9P6HKW5</accession>
<organism evidence="2 3">
    <name type="scientific">Thelephora terrestris</name>
    <dbReference type="NCBI Taxonomy" id="56493"/>
    <lineage>
        <taxon>Eukaryota</taxon>
        <taxon>Fungi</taxon>
        <taxon>Dikarya</taxon>
        <taxon>Basidiomycota</taxon>
        <taxon>Agaricomycotina</taxon>
        <taxon>Agaricomycetes</taxon>
        <taxon>Thelephorales</taxon>
        <taxon>Thelephoraceae</taxon>
        <taxon>Thelephora</taxon>
    </lineage>
</organism>
<reference evidence="2" key="1">
    <citation type="journal article" date="2020" name="Nat. Commun.">
        <title>Large-scale genome sequencing of mycorrhizal fungi provides insights into the early evolution of symbiotic traits.</title>
        <authorList>
            <person name="Miyauchi S."/>
            <person name="Kiss E."/>
            <person name="Kuo A."/>
            <person name="Drula E."/>
            <person name="Kohler A."/>
            <person name="Sanchez-Garcia M."/>
            <person name="Morin E."/>
            <person name="Andreopoulos B."/>
            <person name="Barry K.W."/>
            <person name="Bonito G."/>
            <person name="Buee M."/>
            <person name="Carver A."/>
            <person name="Chen C."/>
            <person name="Cichocki N."/>
            <person name="Clum A."/>
            <person name="Culley D."/>
            <person name="Crous P.W."/>
            <person name="Fauchery L."/>
            <person name="Girlanda M."/>
            <person name="Hayes R.D."/>
            <person name="Keri Z."/>
            <person name="LaButti K."/>
            <person name="Lipzen A."/>
            <person name="Lombard V."/>
            <person name="Magnuson J."/>
            <person name="Maillard F."/>
            <person name="Murat C."/>
            <person name="Nolan M."/>
            <person name="Ohm R.A."/>
            <person name="Pangilinan J."/>
            <person name="Pereira M.F."/>
            <person name="Perotto S."/>
            <person name="Peter M."/>
            <person name="Pfister S."/>
            <person name="Riley R."/>
            <person name="Sitrit Y."/>
            <person name="Stielow J.B."/>
            <person name="Szollosi G."/>
            <person name="Zifcakova L."/>
            <person name="Stursova M."/>
            <person name="Spatafora J.W."/>
            <person name="Tedersoo L."/>
            <person name="Vaario L.M."/>
            <person name="Yamada A."/>
            <person name="Yan M."/>
            <person name="Wang P."/>
            <person name="Xu J."/>
            <person name="Bruns T."/>
            <person name="Baldrian P."/>
            <person name="Vilgalys R."/>
            <person name="Dunand C."/>
            <person name="Henrissat B."/>
            <person name="Grigoriev I.V."/>
            <person name="Hibbett D."/>
            <person name="Nagy L.G."/>
            <person name="Martin F.M."/>
        </authorList>
    </citation>
    <scope>NUCLEOTIDE SEQUENCE</scope>
    <source>
        <strain evidence="2">UH-Tt-Lm1</strain>
    </source>
</reference>
<comment type="caution">
    <text evidence="2">The sequence shown here is derived from an EMBL/GenBank/DDBJ whole genome shotgun (WGS) entry which is preliminary data.</text>
</comment>
<feature type="region of interest" description="Disordered" evidence="1">
    <location>
        <begin position="291"/>
        <end position="316"/>
    </location>
</feature>
<dbReference type="AlphaFoldDB" id="A0A9P6HKW5"/>
<gene>
    <name evidence="2" type="ORF">BJ322DRAFT_525814</name>
</gene>
<protein>
    <submittedName>
        <fullName evidence="2">Uncharacterized protein</fullName>
    </submittedName>
</protein>
<keyword evidence="3" id="KW-1185">Reference proteome</keyword>
<sequence length="374" mass="41373">MECLRYGHALWEPTPTSKYNRISIGDVGFIRQGRFHLLFSAALPLGKRKPGVDVPNTFEQLRVGTTEPGGPRPAGCVAARTSRRGQASAENTETTVLPLLPGTDFTYEGTGNSGAALITRHSTYNEDSQLDSEFRQYTKRHYKSWITFAKEKKYGTNLRPVLVSGFDMAKDFAMMAYHNMDPSAQARTTIATPMFGSATGSGSWVWRTTCSPHVKHGPQELLPPDMQSLPSGSKSAQSPSKSPSTEFNQCVFVRYYTMREGFFPKVIRATAGPHELGSGDNKGDYFPELVTQSEPEAMSGDEERRDAGSGSDMDEGPDSWDAIADYVFQNSKAKRVLLHHQDLAGLRAVGCLALVIYRFSHLSSWDLRATWHLC</sequence>
<evidence type="ECO:0000313" key="2">
    <source>
        <dbReference type="EMBL" id="KAF9789171.1"/>
    </source>
</evidence>
<evidence type="ECO:0000313" key="3">
    <source>
        <dbReference type="Proteomes" id="UP000736335"/>
    </source>
</evidence>
<feature type="region of interest" description="Disordered" evidence="1">
    <location>
        <begin position="215"/>
        <end position="245"/>
    </location>
</feature>
<name>A0A9P6HKW5_9AGAM</name>
<proteinExistence type="predicted"/>
<evidence type="ECO:0000256" key="1">
    <source>
        <dbReference type="SAM" id="MobiDB-lite"/>
    </source>
</evidence>